<dbReference type="GO" id="GO:0030154">
    <property type="term" value="P:cell differentiation"/>
    <property type="evidence" value="ECO:0007669"/>
    <property type="project" value="TreeGrafter"/>
</dbReference>
<feature type="domain" description="MH2" evidence="4">
    <location>
        <begin position="245"/>
        <end position="460"/>
    </location>
</feature>
<dbReference type="InterPro" id="IPR013790">
    <property type="entry name" value="Dwarfin"/>
</dbReference>
<dbReference type="GO" id="GO:0009791">
    <property type="term" value="P:post-embryonic development"/>
    <property type="evidence" value="ECO:0007669"/>
    <property type="project" value="UniProtKB-ARBA"/>
</dbReference>
<dbReference type="Pfam" id="PF03166">
    <property type="entry name" value="MH2"/>
    <property type="match status" value="1"/>
</dbReference>
<feature type="region of interest" description="Disordered" evidence="3">
    <location>
        <begin position="77"/>
        <end position="96"/>
    </location>
</feature>
<dbReference type="GO" id="GO:0030509">
    <property type="term" value="P:BMP signaling pathway"/>
    <property type="evidence" value="ECO:0007669"/>
    <property type="project" value="TreeGrafter"/>
</dbReference>
<dbReference type="SMART" id="SM00524">
    <property type="entry name" value="DWB"/>
    <property type="match status" value="1"/>
</dbReference>
<evidence type="ECO:0000256" key="1">
    <source>
        <dbReference type="ARBA" id="ARBA00023015"/>
    </source>
</evidence>
<proteinExistence type="predicted"/>
<dbReference type="GO" id="GO:0060395">
    <property type="term" value="P:SMAD protein signal transduction"/>
    <property type="evidence" value="ECO:0007669"/>
    <property type="project" value="TreeGrafter"/>
</dbReference>
<keyword evidence="1" id="KW-0805">Transcription regulation</keyword>
<dbReference type="PANTHER" id="PTHR13703:SF45">
    <property type="entry name" value="MOTHERS AGAINST DECAPENTAPLEGIC HOMOLOG"/>
    <property type="match status" value="1"/>
</dbReference>
<evidence type="ECO:0000313" key="6">
    <source>
        <dbReference type="WBParaSite" id="jg18713"/>
    </source>
</evidence>
<dbReference type="PROSITE" id="PS51076">
    <property type="entry name" value="MH2"/>
    <property type="match status" value="1"/>
</dbReference>
<sequence length="503" mass="57615">MDSLIHHFSETLRHELQTVSIAKGHQEDSEDILQIVEDEDPPQKICSDTQQPRKLAEFMQQFPLSITALVRLLNESNSNSSTPCSDRHGKVTPPPLKLDTFHYSSPIKDIEVEQRGPLCKNKRPHSDSANGSPAMKKRQLSGCVSSGMTSTELLAMVSHVNTTNPHFPAIIQDILGEMDQMQKDDKDNEVDWKVELLKPLKSVLSVCLEKGTKKAMNRLVEAIFENINSKKSIPLMDAFRDDTPIYSIGYNEFNEPVHKQSQFFNPLVYCGALSMNSEQKEHFELGTNKLSERLSPLQTQQIYDCRRNIAYGMAMEVTDEGEVYVRCLSTRPLYVESHYLDRESMRVSGDVSHVIYQQAAIKVYDLWQSFQLMCFWITQRKLLSKNNNSQSSLKKLTMHLNRLCKFRVSFGVDWGTKQRPSISDTPCWVEVNMSRANHLVERLLERPEIAYNFVFNNNQNGKQIPPEGLLSPEHTAAGHCLVQHWSRANFSVFRYFQEILLTT</sequence>
<reference evidence="6" key="1">
    <citation type="submission" date="2022-11" db="UniProtKB">
        <authorList>
            <consortium name="WormBaseParasite"/>
        </authorList>
    </citation>
    <scope>IDENTIFICATION</scope>
</reference>
<evidence type="ECO:0000259" key="4">
    <source>
        <dbReference type="PROSITE" id="PS51076"/>
    </source>
</evidence>
<dbReference type="GO" id="GO:0071144">
    <property type="term" value="C:heteromeric SMAD protein complex"/>
    <property type="evidence" value="ECO:0007669"/>
    <property type="project" value="TreeGrafter"/>
</dbReference>
<organism evidence="5 6">
    <name type="scientific">Ditylenchus dipsaci</name>
    <dbReference type="NCBI Taxonomy" id="166011"/>
    <lineage>
        <taxon>Eukaryota</taxon>
        <taxon>Metazoa</taxon>
        <taxon>Ecdysozoa</taxon>
        <taxon>Nematoda</taxon>
        <taxon>Chromadorea</taxon>
        <taxon>Rhabditida</taxon>
        <taxon>Tylenchina</taxon>
        <taxon>Tylenchomorpha</taxon>
        <taxon>Sphaerularioidea</taxon>
        <taxon>Anguinidae</taxon>
        <taxon>Anguininae</taxon>
        <taxon>Ditylenchus</taxon>
    </lineage>
</organism>
<dbReference type="AlphaFoldDB" id="A0A915DDC5"/>
<dbReference type="PANTHER" id="PTHR13703">
    <property type="entry name" value="SMAD"/>
    <property type="match status" value="1"/>
</dbReference>
<dbReference type="GO" id="GO:0000978">
    <property type="term" value="F:RNA polymerase II cis-regulatory region sequence-specific DNA binding"/>
    <property type="evidence" value="ECO:0007669"/>
    <property type="project" value="TreeGrafter"/>
</dbReference>
<feature type="region of interest" description="Disordered" evidence="3">
    <location>
        <begin position="118"/>
        <end position="138"/>
    </location>
</feature>
<dbReference type="InterPro" id="IPR008984">
    <property type="entry name" value="SMAD_FHA_dom_sf"/>
</dbReference>
<dbReference type="GO" id="GO:0070411">
    <property type="term" value="F:I-SMAD binding"/>
    <property type="evidence" value="ECO:0007669"/>
    <property type="project" value="TreeGrafter"/>
</dbReference>
<dbReference type="GO" id="GO:0051239">
    <property type="term" value="P:regulation of multicellular organismal process"/>
    <property type="evidence" value="ECO:0007669"/>
    <property type="project" value="UniProtKB-ARBA"/>
</dbReference>
<evidence type="ECO:0000256" key="2">
    <source>
        <dbReference type="ARBA" id="ARBA00023163"/>
    </source>
</evidence>
<dbReference type="GO" id="GO:0000981">
    <property type="term" value="F:DNA-binding transcription factor activity, RNA polymerase II-specific"/>
    <property type="evidence" value="ECO:0007669"/>
    <property type="project" value="TreeGrafter"/>
</dbReference>
<dbReference type="Proteomes" id="UP000887574">
    <property type="component" value="Unplaced"/>
</dbReference>
<evidence type="ECO:0000256" key="3">
    <source>
        <dbReference type="SAM" id="MobiDB-lite"/>
    </source>
</evidence>
<accession>A0A915DDC5</accession>
<dbReference type="GO" id="GO:0009653">
    <property type="term" value="P:anatomical structure morphogenesis"/>
    <property type="evidence" value="ECO:0007669"/>
    <property type="project" value="TreeGrafter"/>
</dbReference>
<keyword evidence="2" id="KW-0804">Transcription</keyword>
<dbReference type="SUPFAM" id="SSF49879">
    <property type="entry name" value="SMAD/FHA domain"/>
    <property type="match status" value="1"/>
</dbReference>
<evidence type="ECO:0000313" key="5">
    <source>
        <dbReference type="Proteomes" id="UP000887574"/>
    </source>
</evidence>
<dbReference type="InterPro" id="IPR001132">
    <property type="entry name" value="SMAD_dom_Dwarfin-type"/>
</dbReference>
<dbReference type="Gene3D" id="2.60.200.10">
    <property type="match status" value="1"/>
</dbReference>
<dbReference type="WBParaSite" id="jg18713">
    <property type="protein sequence ID" value="jg18713"/>
    <property type="gene ID" value="jg18713"/>
</dbReference>
<dbReference type="InterPro" id="IPR017855">
    <property type="entry name" value="SMAD-like_dom_sf"/>
</dbReference>
<name>A0A915DDC5_9BILA</name>
<keyword evidence="5" id="KW-1185">Reference proteome</keyword>
<protein>
    <submittedName>
        <fullName evidence="6">MH2 domain-containing protein</fullName>
    </submittedName>
</protein>
<dbReference type="GO" id="GO:0050793">
    <property type="term" value="P:regulation of developmental process"/>
    <property type="evidence" value="ECO:0007669"/>
    <property type="project" value="UniProtKB-ARBA"/>
</dbReference>